<sequence>MDDIHDSVSGTNHSTAFLSNPDHFVHDHEELWRSMFADLSEKQGDHVPVTVPPLQNLEATSTTFFDSERCWISDVPQPGRNNSSSDCWSAASEPGSLNILPEASFKVGNAEGENGNVAEMIIHDQELRNLHEMEDSLKPLPSCNTHLLESNGEDFMFSESDEDEIQSESTVNLKEETSRGNSQIPELGMVFSSEEEAYKFYISYATEMGFSVRKGKVRRLSDGTIRKRFFFCSREGYRVKKQSGKTTKYQRKETRTGCEAMIEFTIENGKWVISGFIPTHNHELEGKPKLMGSSTNISGDHSMSTTMNKAGILKEAGPANSVGFYSMDCTSFSHDERTSMPQLVDGPSLMNYFRHLHMEDPSFFYTVQVNAENCLTNFFWSDGRSKLDYDYFGDVLILDKTFRIEACNMTYATFLGINHHRQYVLFGGAFLLDDSKDSFIWLLRTFLDAMGRRQPKTIFTDGYQAMADAIEVVLPKTHHHHGIWYILQNAKMHLSNCYGQTGFDIIFNECILDCESEEEFESRWESLLAQYDLHENPWLKTLYMLRRKWSHCFCENIFSAGIQSVQGCQSISHFLQSLTSKTMTPLQLVQQYSKVAEQQRRKELYEDFHCNEGAPATILRSNAIEKEAAKIYTCSMFKLFQEELLGCLSVAVETIPGDGITTKFRLTDDSNKKKKIVEFDSSESNLTCSCKKYESVGILCVHVLKVLNTRNIFQIPPQYILKRWTKSAKEGMIVDGQEGEVVDDSHRSLCLHKSKLMHKAVHVITKSLAVEETGMIVEDYLNMALRKVEDVLRTKNIGHLNRDVDVHYKDDVADANDIVCVETQQMKSNSEVINQQEASNCSMESQLKKRKRENEVRETKCKSSDNFVAHHHFFKAAAKGGDDKGSRRGASRSYCMGENSRQSACISPRPPLPSQSTCLQFKDPSRSTGNIQLATQVRMEEMQKEISKLRYENQKILKLFISMRTDNSVEQFITKNKVIQQENLALPCQLKAIRGDNAKLSIISESLPEHNSEQT</sequence>
<organism evidence="1 2">
    <name type="scientific">Melia azedarach</name>
    <name type="common">Chinaberry tree</name>
    <dbReference type="NCBI Taxonomy" id="155640"/>
    <lineage>
        <taxon>Eukaryota</taxon>
        <taxon>Viridiplantae</taxon>
        <taxon>Streptophyta</taxon>
        <taxon>Embryophyta</taxon>
        <taxon>Tracheophyta</taxon>
        <taxon>Spermatophyta</taxon>
        <taxon>Magnoliopsida</taxon>
        <taxon>eudicotyledons</taxon>
        <taxon>Gunneridae</taxon>
        <taxon>Pentapetalae</taxon>
        <taxon>rosids</taxon>
        <taxon>malvids</taxon>
        <taxon>Sapindales</taxon>
        <taxon>Meliaceae</taxon>
        <taxon>Melia</taxon>
    </lineage>
</organism>
<evidence type="ECO:0000313" key="1">
    <source>
        <dbReference type="EMBL" id="KAJ4706707.1"/>
    </source>
</evidence>
<gene>
    <name evidence="1" type="ORF">OWV82_020329</name>
</gene>
<name>A0ACC1X6X7_MELAZ</name>
<protein>
    <submittedName>
        <fullName evidence="1">Protein FAR1-RELATED SEQUENCE 5-like</fullName>
    </submittedName>
</protein>
<dbReference type="EMBL" id="CM051404">
    <property type="protein sequence ID" value="KAJ4706707.1"/>
    <property type="molecule type" value="Genomic_DNA"/>
</dbReference>
<accession>A0ACC1X6X7</accession>
<comment type="caution">
    <text evidence="1">The sequence shown here is derived from an EMBL/GenBank/DDBJ whole genome shotgun (WGS) entry which is preliminary data.</text>
</comment>
<keyword evidence="2" id="KW-1185">Reference proteome</keyword>
<proteinExistence type="predicted"/>
<dbReference type="Proteomes" id="UP001164539">
    <property type="component" value="Chromosome 11"/>
</dbReference>
<reference evidence="1 2" key="1">
    <citation type="journal article" date="2023" name="Science">
        <title>Complex scaffold remodeling in plant triterpene biosynthesis.</title>
        <authorList>
            <person name="De La Pena R."/>
            <person name="Hodgson H."/>
            <person name="Liu J.C."/>
            <person name="Stephenson M.J."/>
            <person name="Martin A.C."/>
            <person name="Owen C."/>
            <person name="Harkess A."/>
            <person name="Leebens-Mack J."/>
            <person name="Jimenez L.E."/>
            <person name="Osbourn A."/>
            <person name="Sattely E.S."/>
        </authorList>
    </citation>
    <scope>NUCLEOTIDE SEQUENCE [LARGE SCALE GENOMIC DNA]</scope>
    <source>
        <strain evidence="2">cv. JPN11</strain>
        <tissue evidence="1">Leaf</tissue>
    </source>
</reference>
<evidence type="ECO:0000313" key="2">
    <source>
        <dbReference type="Proteomes" id="UP001164539"/>
    </source>
</evidence>